<accession>A0ABV5XK58</accession>
<organism evidence="1 2">
    <name type="scientific">Rhodococcus baikonurensis</name>
    <dbReference type="NCBI Taxonomy" id="172041"/>
    <lineage>
        <taxon>Bacteria</taxon>
        <taxon>Bacillati</taxon>
        <taxon>Actinomycetota</taxon>
        <taxon>Actinomycetes</taxon>
        <taxon>Mycobacteriales</taxon>
        <taxon>Nocardiaceae</taxon>
        <taxon>Rhodococcus</taxon>
        <taxon>Rhodococcus erythropolis group</taxon>
    </lineage>
</organism>
<evidence type="ECO:0000313" key="2">
    <source>
        <dbReference type="Proteomes" id="UP001589587"/>
    </source>
</evidence>
<dbReference type="EMBL" id="JBHMAS010000051">
    <property type="protein sequence ID" value="MFB9782825.1"/>
    <property type="molecule type" value="Genomic_DNA"/>
</dbReference>
<dbReference type="InterPro" id="IPR011335">
    <property type="entry name" value="Restrct_endonuc-II-like"/>
</dbReference>
<dbReference type="Proteomes" id="UP001589587">
    <property type="component" value="Unassembled WGS sequence"/>
</dbReference>
<proteinExistence type="predicted"/>
<dbReference type="SUPFAM" id="SSF52980">
    <property type="entry name" value="Restriction endonuclease-like"/>
    <property type="match status" value="1"/>
</dbReference>
<keyword evidence="2" id="KW-1185">Reference proteome</keyword>
<reference evidence="1 2" key="1">
    <citation type="submission" date="2024-09" db="EMBL/GenBank/DDBJ databases">
        <authorList>
            <person name="Sun Q."/>
            <person name="Mori K."/>
        </authorList>
    </citation>
    <scope>NUCLEOTIDE SEQUENCE [LARGE SCALE GENOMIC DNA]</scope>
    <source>
        <strain evidence="1 2">JCM 11411</strain>
    </source>
</reference>
<protein>
    <submittedName>
        <fullName evidence="1">Uncharacterized protein</fullName>
    </submittedName>
</protein>
<comment type="caution">
    <text evidence="1">The sequence shown here is derived from an EMBL/GenBank/DDBJ whole genome shotgun (WGS) entry which is preliminary data.</text>
</comment>
<name>A0ABV5XK58_9NOCA</name>
<gene>
    <name evidence="1" type="ORF">ACFFQ6_24255</name>
</gene>
<evidence type="ECO:0000313" key="1">
    <source>
        <dbReference type="EMBL" id="MFB9782825.1"/>
    </source>
</evidence>
<dbReference type="RefSeq" id="WP_154100401.1">
    <property type="nucleotide sequence ID" value="NZ_JBHMAS010000051.1"/>
</dbReference>
<sequence length="701" mass="75101">MSAMICTVGLNPTPVALAVLTSKPRPDDVLLVCSTASQPVADRLIEVLGALLPDTAFRSFPVGSGASWRATYAALVGEMPEPPYLLDYTGGTTSMTMAAVKLHLEDHESVAAGGASLRSYIDEQSGEQVYDSGAATGVDTAVLTINLLALLHCIELSLDTMLGKPKLILPQDKQLVETFVDATRSAVQKQAITDEWEAAWCGIGLGEVFARLRPTPEATKSEREGVFVELVSLAAAIASGCCEEIAFDVEAREDAQDDVISQFDVIARSGHRVVCIESKKGYLDTRDDLGHRMSTALKVFGGAARVQIHLLSTPDNQLPLTAYEQEVNSWKHAIPELDRVHLIHTFSKPSAADLRGHSASRSTGRGVDPLGAMIERLRLDLPAPSPAIGRSVPDQGVLPMTKPEFGTVMVAVGGSPILNGLILDNESRTVHVAGPRQTTQRVTAGSAVELADTTNLSAHAVWRAAWTKQPEAVLPTSSKKSAAAGLLRYAHESGAAIEHLLPRGEREFGNGITSPLSVPPRWHALLTDPGRRRAQGPCGLYQPYGTDGAVWQPDTLIERVVLQDLAARWSGVDGVTVFLATDIGVRATAPVIVTHRFHAFAVGSPFGGNTIKWPLARSLTALQATVLNARFGPAVRTWVALTDRARDECDAAQRDRWFALWDRLHMLSGVEEGDLAGAPWTAADLDAEIARYLGTAPPELA</sequence>
<dbReference type="Gene3D" id="3.40.50.10770">
    <property type="entry name" value="Hypothetical protein VC1899 like domain (Restriction endonuclease-like)"/>
    <property type="match status" value="1"/>
</dbReference>